<dbReference type="EMBL" id="LUKD01000005">
    <property type="protein sequence ID" value="KYG65231.1"/>
    <property type="molecule type" value="Genomic_DNA"/>
</dbReference>
<dbReference type="Proteomes" id="UP000075799">
    <property type="component" value="Unassembled WGS sequence"/>
</dbReference>
<dbReference type="GO" id="GO:0016645">
    <property type="term" value="F:oxidoreductase activity, acting on the CH-NH group of donors"/>
    <property type="evidence" value="ECO:0007669"/>
    <property type="project" value="InterPro"/>
</dbReference>
<name>A0A162G7W6_BDEBC</name>
<dbReference type="RefSeq" id="WP_063207187.1">
    <property type="nucleotide sequence ID" value="NZ_LUKD01000005.1"/>
</dbReference>
<dbReference type="Gene3D" id="3.40.50.150">
    <property type="entry name" value="Vaccinia Virus protein VP39"/>
    <property type="match status" value="1"/>
</dbReference>
<comment type="caution">
    <text evidence="2">The sequence shown here is derived from an EMBL/GenBank/DDBJ whole genome shotgun (WGS) entry which is preliminary data.</text>
</comment>
<gene>
    <name evidence="2" type="ORF">AZI87_11765</name>
</gene>
<feature type="domain" description="MnmC-like methyltransferase" evidence="1">
    <location>
        <begin position="160"/>
        <end position="250"/>
    </location>
</feature>
<sequence>MKAWSDIGFEIEITGDHSPSLRLLQSVDPLKDRGESMHHSGGACAETLLIYGEPIKETFKKIEKPHFLIVGLGLGYIESVIAREALLQNKNAADVGLITSYESVPELRDFFFQWIHGETHSLHSEVINTYEQMLESVIGETGISPETVKSFLCEHFRKLSDISGSLSKEAKLVSKYHCILYDAFSSKTSPFLWEEEFLNSLLEQVSASQCVLSTYACKGSLKRALKSHGFEVIVREGFQGKRNSTLAMKNF</sequence>
<evidence type="ECO:0000259" key="1">
    <source>
        <dbReference type="Pfam" id="PF05430"/>
    </source>
</evidence>
<evidence type="ECO:0000313" key="2">
    <source>
        <dbReference type="EMBL" id="KYG65231.1"/>
    </source>
</evidence>
<dbReference type="InterPro" id="IPR029063">
    <property type="entry name" value="SAM-dependent_MTases_sf"/>
</dbReference>
<dbReference type="AlphaFoldDB" id="A0A162G7W6"/>
<evidence type="ECO:0000313" key="3">
    <source>
        <dbReference type="Proteomes" id="UP000075799"/>
    </source>
</evidence>
<dbReference type="OrthoDB" id="5291354at2"/>
<reference evidence="2 3" key="1">
    <citation type="submission" date="2016-03" db="EMBL/GenBank/DDBJ databases">
        <authorList>
            <person name="Ploux O."/>
        </authorList>
    </citation>
    <scope>NUCLEOTIDE SEQUENCE [LARGE SCALE GENOMIC DNA]</scope>
    <source>
        <strain evidence="2 3">EC13</strain>
    </source>
</reference>
<dbReference type="PANTHER" id="PTHR39963">
    <property type="entry name" value="SLL0983 PROTEIN"/>
    <property type="match status" value="1"/>
</dbReference>
<proteinExistence type="predicted"/>
<dbReference type="Pfam" id="PF05430">
    <property type="entry name" value="Methyltransf_30"/>
    <property type="match status" value="1"/>
</dbReference>
<protein>
    <recommendedName>
        <fullName evidence="1">MnmC-like methyltransferase domain-containing protein</fullName>
    </recommendedName>
</protein>
<accession>A0A162G7W6</accession>
<organism evidence="2 3">
    <name type="scientific">Bdellovibrio bacteriovorus</name>
    <dbReference type="NCBI Taxonomy" id="959"/>
    <lineage>
        <taxon>Bacteria</taxon>
        <taxon>Pseudomonadati</taxon>
        <taxon>Bdellovibrionota</taxon>
        <taxon>Bdellovibrionia</taxon>
        <taxon>Bdellovibrionales</taxon>
        <taxon>Pseudobdellovibrionaceae</taxon>
        <taxon>Bdellovibrio</taxon>
    </lineage>
</organism>
<dbReference type="InterPro" id="IPR008471">
    <property type="entry name" value="MnmC-like_methylTransf"/>
</dbReference>
<dbReference type="PANTHER" id="PTHR39963:SF1">
    <property type="entry name" value="MNMC-LIKE METHYLTRANSFERASE DOMAIN-CONTAINING PROTEIN"/>
    <property type="match status" value="1"/>
</dbReference>